<feature type="region of interest" description="Disordered" evidence="1">
    <location>
        <begin position="152"/>
        <end position="173"/>
    </location>
</feature>
<name>A0A3P8CK58_9TREM</name>
<dbReference type="AlphaFoldDB" id="A0A3P8CK58"/>
<proteinExistence type="predicted"/>
<reference evidence="2 3" key="1">
    <citation type="submission" date="2018-11" db="EMBL/GenBank/DDBJ databases">
        <authorList>
            <consortium name="Pathogen Informatics"/>
        </authorList>
    </citation>
    <scope>NUCLEOTIDE SEQUENCE [LARGE SCALE GENOMIC DNA]</scope>
    <source>
        <strain evidence="2 3">Zambia</strain>
    </source>
</reference>
<dbReference type="Proteomes" id="UP000277204">
    <property type="component" value="Unassembled WGS sequence"/>
</dbReference>
<sequence length="173" mass="19635">MTWLSDLPIVMNQPSYTGWNNRSSRSYHARHVGWRAVRLKATNLRSEGKVVLLTVQRCDSSKVFPSDNQHDSDAAFPQGGVRLKKVDPHLIPWISISSGKFSTSTELTRNLRIKRSCNQPQTVFLWALRSHSQVTKTTSNPMSFSGTYRRTLQRCGQPGSDNRPHTSNNTQDH</sequence>
<protein>
    <submittedName>
        <fullName evidence="2">Uncharacterized protein</fullName>
    </submittedName>
</protein>
<keyword evidence="3" id="KW-1185">Reference proteome</keyword>
<evidence type="ECO:0000313" key="3">
    <source>
        <dbReference type="Proteomes" id="UP000277204"/>
    </source>
</evidence>
<evidence type="ECO:0000313" key="2">
    <source>
        <dbReference type="EMBL" id="VDO85075.1"/>
    </source>
</evidence>
<accession>A0A3P8CK58</accession>
<evidence type="ECO:0000256" key="1">
    <source>
        <dbReference type="SAM" id="MobiDB-lite"/>
    </source>
</evidence>
<gene>
    <name evidence="2" type="ORF">SMRZ_LOCUS9168</name>
</gene>
<organism evidence="2 3">
    <name type="scientific">Schistosoma margrebowiei</name>
    <dbReference type="NCBI Taxonomy" id="48269"/>
    <lineage>
        <taxon>Eukaryota</taxon>
        <taxon>Metazoa</taxon>
        <taxon>Spiralia</taxon>
        <taxon>Lophotrochozoa</taxon>
        <taxon>Platyhelminthes</taxon>
        <taxon>Trematoda</taxon>
        <taxon>Digenea</taxon>
        <taxon>Strigeidida</taxon>
        <taxon>Schistosomatoidea</taxon>
        <taxon>Schistosomatidae</taxon>
        <taxon>Schistosoma</taxon>
    </lineage>
</organism>
<dbReference type="EMBL" id="UZAI01004240">
    <property type="protein sequence ID" value="VDO85075.1"/>
    <property type="molecule type" value="Genomic_DNA"/>
</dbReference>